<reference evidence="2" key="1">
    <citation type="submission" date="2017-01" db="EMBL/GenBank/DDBJ databases">
        <title>Draft genome sequence of uncultured bacilliform virus purified from snow crab.</title>
        <authorList>
            <person name="Takano T."/>
        </authorList>
    </citation>
    <scope>NUCLEOTIDE SEQUENCE</scope>
    <source>
        <strain evidence="2">Isolate_1</strain>
    </source>
</reference>
<proteinExistence type="predicted"/>
<protein>
    <submittedName>
        <fullName evidence="2">Uncharacterized protein</fullName>
    </submittedName>
</protein>
<feature type="coiled-coil region" evidence="1">
    <location>
        <begin position="370"/>
        <end position="400"/>
    </location>
</feature>
<dbReference type="EMBL" id="BDLS01000001">
    <property type="protein sequence ID" value="GAV93140.1"/>
    <property type="molecule type" value="Genomic_DNA"/>
</dbReference>
<evidence type="ECO:0000313" key="2">
    <source>
        <dbReference type="EMBL" id="GAV93140.1"/>
    </source>
</evidence>
<evidence type="ECO:0000256" key="1">
    <source>
        <dbReference type="SAM" id="Coils"/>
    </source>
</evidence>
<keyword evidence="1" id="KW-0175">Coiled coil</keyword>
<organism evidence="2">
    <name type="scientific">Chionoecetes opilio bacilliform virus</name>
    <dbReference type="NCBI Taxonomy" id="1825681"/>
    <lineage>
        <taxon>Viruses</taxon>
        <taxon>Viruses incertae sedis</taxon>
        <taxon>Naldaviricetes</taxon>
        <taxon>Nimaviridae</taxon>
    </lineage>
</organism>
<accession>A0A1Q3DKV9</accession>
<comment type="caution">
    <text evidence="2">The sequence shown here is derived from an EMBL/GenBank/DDBJ whole genome shotgun (WGS) entry which is preliminary data.</text>
</comment>
<name>A0A1Q3DKV9_9VIRU</name>
<sequence>MGAKRRRRTQYLCIEDTMYEHTNSILNDTELATLVHGRSFIYVSKKVYERSTRIRKVPVYFNIPGVDFKSRKDKVHSILRDNKNKRNIFFSGWELKNGFCMGRSTEDVCNKLQVPSAHIMTLKDYKTAVHIKKKSKIWLCVMAEEEVPLRVTYDSPVNAEYVCKDKDIASKTLCFCYTSSVRQNRSSISPSKYYHVKSSRMPAMKLKESDDLLRCPILNNLKLKDGDGIIRCHELVTPQVLTKETGLYHLIFCRLSRTEYEKTESSFTFKCATVEGDDGVLGYPTTHYSFRRAPSNILTLLMNITNVLMFRLFLENPDCLNLNNVCPSYAGVVEFGTPVCISQLPSFVLWEHASASRIQHKFIPHAEKCAMDLETLLEQVEIDIEEIEELEGENDDDELQSLKNYRSRLKSVEMSVSFDGTRSKKKKDSSSNCTGRYIYWLSQEHTVWYILDRTPRADWLGVVSYEHVGVILKTTQRRRPVEMIDMKPLTFNEYRKLLRCTNKGVKYYEDGDLSLYYHRLRASSNTRYWCMETRGHVDCVNSGILSAVVASGLCDTIYHHEDIILIKGKNRLTRAHIPSSLKDMLEVIKPVTKKDWSKYMTSFC</sequence>
<gene>
    <name evidence="2" type="ORF">SCV_016</name>
</gene>